<evidence type="ECO:0000259" key="6">
    <source>
        <dbReference type="PROSITE" id="PS51007"/>
    </source>
</evidence>
<dbReference type="InterPro" id="IPR009056">
    <property type="entry name" value="Cyt_c-like_dom"/>
</dbReference>
<evidence type="ECO:0000256" key="1">
    <source>
        <dbReference type="ARBA" id="ARBA00022617"/>
    </source>
</evidence>
<sequence length="176" mass="17922">MTARGSSGGRVASALALAALLPCAAKSAAAGPAAQAAPASGDLRVATATTLLVTADGIASPLPGAAAGDAARGRAIVANRQLGLCLLCHTGPIPEERFQGNLAPDLQGAGQRWTAAQLRLRIVDASRVNPATIMPAYYKTEGLTRVAASYQGKTILTTQQIEDVVAWLQTLKEPAP</sequence>
<reference evidence="7 8" key="1">
    <citation type="submission" date="2019-12" db="EMBL/GenBank/DDBJ databases">
        <title>Novel species isolated from a subtropical stream in China.</title>
        <authorList>
            <person name="Lu H."/>
        </authorList>
    </citation>
    <scope>NUCLEOTIDE SEQUENCE [LARGE SCALE GENOMIC DNA]</scope>
    <source>
        <strain evidence="7 8">FT109W</strain>
    </source>
</reference>
<name>A0ABW9WPR7_9BURK</name>
<dbReference type="InterPro" id="IPR036909">
    <property type="entry name" value="Cyt_c-like_dom_sf"/>
</dbReference>
<evidence type="ECO:0000256" key="3">
    <source>
        <dbReference type="ARBA" id="ARBA00023004"/>
    </source>
</evidence>
<dbReference type="EMBL" id="WWCS01000026">
    <property type="protein sequence ID" value="MYN42840.1"/>
    <property type="molecule type" value="Genomic_DNA"/>
</dbReference>
<dbReference type="PROSITE" id="PS51007">
    <property type="entry name" value="CYTC"/>
    <property type="match status" value="1"/>
</dbReference>
<dbReference type="Gene3D" id="1.10.760.10">
    <property type="entry name" value="Cytochrome c-like domain"/>
    <property type="match status" value="1"/>
</dbReference>
<feature type="signal peptide" evidence="5">
    <location>
        <begin position="1"/>
        <end position="29"/>
    </location>
</feature>
<organism evidence="7 8">
    <name type="scientific">Duganella margarita</name>
    <dbReference type="NCBI Taxonomy" id="2692170"/>
    <lineage>
        <taxon>Bacteria</taxon>
        <taxon>Pseudomonadati</taxon>
        <taxon>Pseudomonadota</taxon>
        <taxon>Betaproteobacteria</taxon>
        <taxon>Burkholderiales</taxon>
        <taxon>Oxalobacteraceae</taxon>
        <taxon>Telluria group</taxon>
        <taxon>Duganella</taxon>
    </lineage>
</organism>
<keyword evidence="3 4" id="KW-0408">Iron</keyword>
<dbReference type="RefSeq" id="WP_161047726.1">
    <property type="nucleotide sequence ID" value="NZ_WWCS01000026.1"/>
</dbReference>
<evidence type="ECO:0000313" key="8">
    <source>
        <dbReference type="Proteomes" id="UP000466332"/>
    </source>
</evidence>
<protein>
    <submittedName>
        <fullName evidence="7">Sulfur oxidation c-type cytochrome SoxX</fullName>
    </submittedName>
</protein>
<feature type="domain" description="Cytochrome c" evidence="6">
    <location>
        <begin position="68"/>
        <end position="172"/>
    </location>
</feature>
<feature type="chain" id="PRO_5045735210" evidence="5">
    <location>
        <begin position="30"/>
        <end position="176"/>
    </location>
</feature>
<accession>A0ABW9WPR7</accession>
<evidence type="ECO:0000256" key="2">
    <source>
        <dbReference type="ARBA" id="ARBA00022723"/>
    </source>
</evidence>
<dbReference type="Proteomes" id="UP000466332">
    <property type="component" value="Unassembled WGS sequence"/>
</dbReference>
<dbReference type="NCBIfam" id="TIGR04485">
    <property type="entry name" value="thiosulf_SoxX"/>
    <property type="match status" value="1"/>
</dbReference>
<dbReference type="InterPro" id="IPR030999">
    <property type="entry name" value="Thiosulf_SoxX"/>
</dbReference>
<dbReference type="SUPFAM" id="SSF46626">
    <property type="entry name" value="Cytochrome c"/>
    <property type="match status" value="1"/>
</dbReference>
<dbReference type="Pfam" id="PF00034">
    <property type="entry name" value="Cytochrom_C"/>
    <property type="match status" value="1"/>
</dbReference>
<keyword evidence="8" id="KW-1185">Reference proteome</keyword>
<keyword evidence="1 4" id="KW-0349">Heme</keyword>
<keyword evidence="2 4" id="KW-0479">Metal-binding</keyword>
<keyword evidence="5" id="KW-0732">Signal</keyword>
<evidence type="ECO:0000256" key="5">
    <source>
        <dbReference type="SAM" id="SignalP"/>
    </source>
</evidence>
<evidence type="ECO:0000313" key="7">
    <source>
        <dbReference type="EMBL" id="MYN42840.1"/>
    </source>
</evidence>
<proteinExistence type="predicted"/>
<evidence type="ECO:0000256" key="4">
    <source>
        <dbReference type="PROSITE-ProRule" id="PRU00433"/>
    </source>
</evidence>
<comment type="caution">
    <text evidence="7">The sequence shown here is derived from an EMBL/GenBank/DDBJ whole genome shotgun (WGS) entry which is preliminary data.</text>
</comment>
<gene>
    <name evidence="7" type="primary">soxX</name>
    <name evidence="7" type="ORF">GTP55_26200</name>
</gene>